<dbReference type="PANTHER" id="PTHR13720:SF50">
    <property type="entry name" value="ECHINODERM MICROTUBULE-ASSOCIATED PROTEIN-LIKE 2"/>
    <property type="match status" value="1"/>
</dbReference>
<keyword evidence="5" id="KW-0493">Microtubule</keyword>
<feature type="coiled-coil region" evidence="9">
    <location>
        <begin position="85"/>
        <end position="112"/>
    </location>
</feature>
<organism evidence="13 14">
    <name type="scientific">Meganyctiphanes norvegica</name>
    <name type="common">Northern krill</name>
    <name type="synonym">Thysanopoda norvegica</name>
    <dbReference type="NCBI Taxonomy" id="48144"/>
    <lineage>
        <taxon>Eukaryota</taxon>
        <taxon>Metazoa</taxon>
        <taxon>Ecdysozoa</taxon>
        <taxon>Arthropoda</taxon>
        <taxon>Crustacea</taxon>
        <taxon>Multicrustacea</taxon>
        <taxon>Malacostraca</taxon>
        <taxon>Eumalacostraca</taxon>
        <taxon>Eucarida</taxon>
        <taxon>Euphausiacea</taxon>
        <taxon>Euphausiidae</taxon>
        <taxon>Meganyctiphanes</taxon>
    </lineage>
</organism>
<dbReference type="Pfam" id="PF23414">
    <property type="entry name" value="Beta-prop_EML_2"/>
    <property type="match status" value="1"/>
</dbReference>
<dbReference type="GO" id="GO:0072686">
    <property type="term" value="C:mitotic spindle"/>
    <property type="evidence" value="ECO:0007669"/>
    <property type="project" value="TreeGrafter"/>
</dbReference>
<keyword evidence="6" id="KW-0677">Repeat</keyword>
<proteinExistence type="inferred from homology"/>
<feature type="repeat" description="WD" evidence="8">
    <location>
        <begin position="777"/>
        <end position="818"/>
    </location>
</feature>
<dbReference type="FunFam" id="2.130.10.10:FF:002220">
    <property type="entry name" value="EMAP-like 3"/>
    <property type="match status" value="1"/>
</dbReference>
<dbReference type="CDD" id="cd21931">
    <property type="entry name" value="TD_EMAP-like"/>
    <property type="match status" value="1"/>
</dbReference>
<comment type="caution">
    <text evidence="13">The sequence shown here is derived from an EMBL/GenBank/DDBJ whole genome shotgun (WGS) entry which is preliminary data.</text>
</comment>
<protein>
    <recommendedName>
        <fullName evidence="15">Echinoderm microtubule-associated protein-like 2</fullName>
    </recommendedName>
</protein>
<dbReference type="PROSITE" id="PS50294">
    <property type="entry name" value="WD_REPEATS_REGION"/>
    <property type="match status" value="2"/>
</dbReference>
<feature type="region of interest" description="Disordered" evidence="10">
    <location>
        <begin position="49"/>
        <end position="72"/>
    </location>
</feature>
<feature type="region of interest" description="Disordered" evidence="10">
    <location>
        <begin position="162"/>
        <end position="254"/>
    </location>
</feature>
<evidence type="ECO:0000256" key="10">
    <source>
        <dbReference type="SAM" id="MobiDB-lite"/>
    </source>
</evidence>
<dbReference type="InterPro" id="IPR050630">
    <property type="entry name" value="WD_repeat_EMAP"/>
</dbReference>
<evidence type="ECO:0000313" key="14">
    <source>
        <dbReference type="Proteomes" id="UP001497623"/>
    </source>
</evidence>
<dbReference type="FunFam" id="2.130.10.10:FF:000005">
    <property type="entry name" value="Putative echinoderm microtubule-associated protein-like 1"/>
    <property type="match status" value="1"/>
</dbReference>
<evidence type="ECO:0000259" key="11">
    <source>
        <dbReference type="Pfam" id="PF23409"/>
    </source>
</evidence>
<dbReference type="GO" id="GO:0008017">
    <property type="term" value="F:microtubule binding"/>
    <property type="evidence" value="ECO:0007669"/>
    <property type="project" value="TreeGrafter"/>
</dbReference>
<dbReference type="InterPro" id="IPR055442">
    <property type="entry name" value="Beta-prop_EML-like_2nd"/>
</dbReference>
<keyword evidence="4 8" id="KW-0853">WD repeat</keyword>
<feature type="domain" description="EML-like first beta-propeller" evidence="11">
    <location>
        <begin position="400"/>
        <end position="684"/>
    </location>
</feature>
<feature type="compositionally biased region" description="Low complexity" evidence="10">
    <location>
        <begin position="197"/>
        <end position="213"/>
    </location>
</feature>
<feature type="region of interest" description="Disordered" evidence="10">
    <location>
        <begin position="5"/>
        <end position="30"/>
    </location>
</feature>
<dbReference type="SUPFAM" id="SSF50998">
    <property type="entry name" value="Quinoprotein alcohol dehydrogenase-like"/>
    <property type="match status" value="2"/>
</dbReference>
<keyword evidence="3" id="KW-0963">Cytoplasm</keyword>
<dbReference type="GO" id="GO:0000226">
    <property type="term" value="P:microtubule cytoskeleton organization"/>
    <property type="evidence" value="ECO:0007669"/>
    <property type="project" value="TreeGrafter"/>
</dbReference>
<dbReference type="Proteomes" id="UP001497623">
    <property type="component" value="Unassembled WGS sequence"/>
</dbReference>
<feature type="repeat" description="WD" evidence="8">
    <location>
        <begin position="694"/>
        <end position="726"/>
    </location>
</feature>
<evidence type="ECO:0000256" key="4">
    <source>
        <dbReference type="ARBA" id="ARBA00022574"/>
    </source>
</evidence>
<dbReference type="InterPro" id="IPR001680">
    <property type="entry name" value="WD40_rpt"/>
</dbReference>
<dbReference type="InterPro" id="IPR005108">
    <property type="entry name" value="HELP"/>
</dbReference>
<evidence type="ECO:0000256" key="9">
    <source>
        <dbReference type="SAM" id="Coils"/>
    </source>
</evidence>
<reference evidence="13 14" key="1">
    <citation type="submission" date="2024-05" db="EMBL/GenBank/DDBJ databases">
        <authorList>
            <person name="Wallberg A."/>
        </authorList>
    </citation>
    <scope>NUCLEOTIDE SEQUENCE [LARGE SCALE GENOMIC DNA]</scope>
</reference>
<dbReference type="PROSITE" id="PS50082">
    <property type="entry name" value="WD_REPEATS_2"/>
    <property type="match status" value="4"/>
</dbReference>
<dbReference type="Pfam" id="PF23409">
    <property type="entry name" value="Beta-prop_EML"/>
    <property type="match status" value="1"/>
</dbReference>
<dbReference type="Gene3D" id="2.130.10.10">
    <property type="entry name" value="YVTN repeat-like/Quinoprotein amine dehydrogenase"/>
    <property type="match status" value="2"/>
</dbReference>
<evidence type="ECO:0000256" key="2">
    <source>
        <dbReference type="ARBA" id="ARBA00006489"/>
    </source>
</evidence>
<dbReference type="GO" id="GO:0005874">
    <property type="term" value="C:microtubule"/>
    <property type="evidence" value="ECO:0007669"/>
    <property type="project" value="UniProtKB-KW"/>
</dbReference>
<feature type="repeat" description="WD" evidence="8">
    <location>
        <begin position="837"/>
        <end position="869"/>
    </location>
</feature>
<dbReference type="Pfam" id="PF03451">
    <property type="entry name" value="HELP"/>
    <property type="match status" value="1"/>
</dbReference>
<name>A0AAV2PT43_MEGNR</name>
<keyword evidence="7" id="KW-0206">Cytoskeleton</keyword>
<evidence type="ECO:0000256" key="6">
    <source>
        <dbReference type="ARBA" id="ARBA00022737"/>
    </source>
</evidence>
<feature type="non-terminal residue" evidence="13">
    <location>
        <position position="995"/>
    </location>
</feature>
<evidence type="ECO:0000256" key="3">
    <source>
        <dbReference type="ARBA" id="ARBA00022490"/>
    </source>
</evidence>
<dbReference type="InterPro" id="IPR011047">
    <property type="entry name" value="Quinoprotein_ADH-like_sf"/>
</dbReference>
<evidence type="ECO:0000256" key="1">
    <source>
        <dbReference type="ARBA" id="ARBA00004245"/>
    </source>
</evidence>
<dbReference type="AlphaFoldDB" id="A0AAV2PT43"/>
<comment type="similarity">
    <text evidence="2">Belongs to the WD repeat EMAP family.</text>
</comment>
<gene>
    <name evidence="13" type="ORF">MNOR_LOCUS2820</name>
</gene>
<feature type="domain" description="EML-like second beta-propeller" evidence="12">
    <location>
        <begin position="701"/>
        <end position="983"/>
    </location>
</feature>
<dbReference type="PANTHER" id="PTHR13720">
    <property type="entry name" value="WD-40 REPEAT PROTEIN"/>
    <property type="match status" value="1"/>
</dbReference>
<accession>A0AAV2PT43</accession>
<dbReference type="InterPro" id="IPR015943">
    <property type="entry name" value="WD40/YVTN_repeat-like_dom_sf"/>
</dbReference>
<evidence type="ECO:0000256" key="5">
    <source>
        <dbReference type="ARBA" id="ARBA00022701"/>
    </source>
</evidence>
<dbReference type="SMART" id="SM00320">
    <property type="entry name" value="WD40"/>
    <property type="match status" value="10"/>
</dbReference>
<feature type="compositionally biased region" description="Pro residues" evidence="10">
    <location>
        <begin position="214"/>
        <end position="226"/>
    </location>
</feature>
<evidence type="ECO:0000313" key="13">
    <source>
        <dbReference type="EMBL" id="CAL4062763.1"/>
    </source>
</evidence>
<sequence length="995" mass="109866">CAYCMDVSGDQQASPLRGAASDLKSSQDGVHRGACIKPTTVSGLWTVQEHSTETSPTTSNGHISLPETSDPSTTTTIAKVAKAWNEMIESENQSLRDRVADLEKKVHDQTDDIMCLRSTLADVIRRLNAFEGSKTAPGTVHIGYREGRLTPTREATGVRLRNTINSDTRDISKRASTYIPGRTTPSGQIRRGAHYQSTSSLYSDGHSSSSVSPAPSPSPTHAPGPTPANHGGPHSRHTPSPSPYTTPTRPNHLGALNKRWASSTDFGVSNHAHSPTPLNSALARRPKSDSLHNLNNLRSSTSQLNLSRHGAREAQYNEDEGLVKLYLRGRPLNLYVPTDLRETYAPINPGITPPAKLKLEWVYGYRGRDCRNNVYQLPTGEIVYFVAAVVVLYNVEDQMQRHYLGHTDDIKCLAVHPNKLTIATGQTAGHDRRDARSWRLNVPADPLSSEAEEWPHIRIWDSVSLNTLHIIGISDIERSVACLAFSKADGGGLLVSVDEAPDHNMSVWDWSRGERGYKLMETKCSADQVLSVDFSPVDRNTIITCGKSHISFWTYSNGMLAKRMGIFENRERPKYVTSISFTDTGNVISGDSNGNILIWHRGGNTVARMVRGAHEGPIFSILVQKDGTIITGGKDGRIIEWDRDLQHTGHTIDVADQFGSPRVVTSGRGSQLVVGTTKNSVLIGTFSFPLRSVMQGHTEELWALATHPSHHQFVTAGYDRTVYLWDTMAHAIVWSKDIGEHVQAASFSHNGDIVIIGTTGGRWFIMDAETREMYSQYQDGNEPIQVLKFSPGGQYLAVGSRDSNIYIYQVSEDGRKYSRVGRCQAKTRKTRYNNNTNLGHSSFITHLDWSLDNQFIQSNSGDYELLFWNAGLCRQIVQTSQMRDVEWATQSCTLTFNTLGIWPEGTDGTDINACTRSNASHCLATGDDFGKIKLYANPACFQKARCQEYNGHSSHVTSVGFLHDDSRLISTGGRDTAIMQWQVTSPTSSSSSHRL</sequence>
<feature type="non-terminal residue" evidence="13">
    <location>
        <position position="1"/>
    </location>
</feature>
<feature type="repeat" description="WD" evidence="8">
    <location>
        <begin position="949"/>
        <end position="991"/>
    </location>
</feature>
<dbReference type="EMBL" id="CAXKWB010000903">
    <property type="protein sequence ID" value="CAL4062763.1"/>
    <property type="molecule type" value="Genomic_DNA"/>
</dbReference>
<dbReference type="InterPro" id="IPR055439">
    <property type="entry name" value="Beta-prop_EML_1st"/>
</dbReference>
<keyword evidence="14" id="KW-1185">Reference proteome</keyword>
<comment type="subcellular location">
    <subcellularLocation>
        <location evidence="1">Cytoplasm</location>
        <location evidence="1">Cytoskeleton</location>
    </subcellularLocation>
</comment>
<dbReference type="InterPro" id="IPR049813">
    <property type="entry name" value="Elp-1-like_TD"/>
</dbReference>
<evidence type="ECO:0000256" key="8">
    <source>
        <dbReference type="PROSITE-ProRule" id="PRU00221"/>
    </source>
</evidence>
<keyword evidence="9" id="KW-0175">Coiled coil</keyword>
<evidence type="ECO:0000259" key="12">
    <source>
        <dbReference type="Pfam" id="PF23414"/>
    </source>
</evidence>
<evidence type="ECO:0008006" key="15">
    <source>
        <dbReference type="Google" id="ProtNLM"/>
    </source>
</evidence>
<evidence type="ECO:0000256" key="7">
    <source>
        <dbReference type="ARBA" id="ARBA00023212"/>
    </source>
</evidence>